<sequence length="84" mass="9287">MDLEAAVSDFLQKVAGNVDLGTRQKIARGFLRFIDDVSERSHIPREAFEHASFVEGTDESGNLTIETRIAAPSRRWADSTEPGP</sequence>
<evidence type="ECO:0000313" key="2">
    <source>
        <dbReference type="Proteomes" id="UP000177610"/>
    </source>
</evidence>
<dbReference type="Proteomes" id="UP000177610">
    <property type="component" value="Unassembled WGS sequence"/>
</dbReference>
<proteinExistence type="predicted"/>
<accession>A0A1F5N8D3</accession>
<dbReference type="AlphaFoldDB" id="A0A1F5N8D3"/>
<gene>
    <name evidence="1" type="ORF">A2717_00220</name>
</gene>
<protein>
    <submittedName>
        <fullName evidence="1">Uncharacterized protein</fullName>
    </submittedName>
</protein>
<evidence type="ECO:0000313" key="1">
    <source>
        <dbReference type="EMBL" id="OGE73951.1"/>
    </source>
</evidence>
<name>A0A1F5N8D3_9BACT</name>
<dbReference type="STRING" id="1817821.A2717_00220"/>
<comment type="caution">
    <text evidence="1">The sequence shown here is derived from an EMBL/GenBank/DDBJ whole genome shotgun (WGS) entry which is preliminary data.</text>
</comment>
<reference evidence="1 2" key="1">
    <citation type="journal article" date="2016" name="Nat. Commun.">
        <title>Thousands of microbial genomes shed light on interconnected biogeochemical processes in an aquifer system.</title>
        <authorList>
            <person name="Anantharaman K."/>
            <person name="Brown C.T."/>
            <person name="Hug L.A."/>
            <person name="Sharon I."/>
            <person name="Castelle C.J."/>
            <person name="Probst A.J."/>
            <person name="Thomas B.C."/>
            <person name="Singh A."/>
            <person name="Wilkins M.J."/>
            <person name="Karaoz U."/>
            <person name="Brodie E.L."/>
            <person name="Williams K.H."/>
            <person name="Hubbard S.S."/>
            <person name="Banfield J.F."/>
        </authorList>
    </citation>
    <scope>NUCLEOTIDE SEQUENCE [LARGE SCALE GENOMIC DNA]</scope>
</reference>
<organism evidence="1 2">
    <name type="scientific">Candidatus Doudnabacteria bacterium RIFCSPHIGHO2_01_FULL_41_86</name>
    <dbReference type="NCBI Taxonomy" id="1817821"/>
    <lineage>
        <taxon>Bacteria</taxon>
        <taxon>Candidatus Doudnaibacteriota</taxon>
    </lineage>
</organism>
<dbReference type="EMBL" id="MFEH01000003">
    <property type="protein sequence ID" value="OGE73951.1"/>
    <property type="molecule type" value="Genomic_DNA"/>
</dbReference>